<evidence type="ECO:0000313" key="3">
    <source>
        <dbReference type="Proteomes" id="UP000255230"/>
    </source>
</evidence>
<gene>
    <name evidence="2" type="ORF">NCTC10465_00496</name>
</gene>
<dbReference type="EMBL" id="UGPY01000001">
    <property type="protein sequence ID" value="STY96730.1"/>
    <property type="molecule type" value="Genomic_DNA"/>
</dbReference>
<reference evidence="2 3" key="1">
    <citation type="submission" date="2018-06" db="EMBL/GenBank/DDBJ databases">
        <authorList>
            <consortium name="Pathogen Informatics"/>
            <person name="Doyle S."/>
        </authorList>
    </citation>
    <scope>NUCLEOTIDE SEQUENCE [LARGE SCALE GENOMIC DNA]</scope>
    <source>
        <strain evidence="2 3">NCTC10465</strain>
    </source>
</reference>
<proteinExistence type="predicted"/>
<evidence type="ECO:0000259" key="1">
    <source>
        <dbReference type="Pfam" id="PF20158"/>
    </source>
</evidence>
<protein>
    <recommendedName>
        <fullName evidence="1">Cas5fv helical domain-containing protein</fullName>
    </recommendedName>
</protein>
<dbReference type="InterPro" id="IPR047583">
    <property type="entry name" value="Cas5fv"/>
</dbReference>
<keyword evidence="3" id="KW-1185">Reference proteome</keyword>
<dbReference type="RefSeq" id="WP_062332054.1">
    <property type="nucleotide sequence ID" value="NZ_CBCRZU010000015.1"/>
</dbReference>
<dbReference type="SMR" id="A0A378Q7F6"/>
<dbReference type="InterPro" id="IPR045374">
    <property type="entry name" value="Cas5fv_helical"/>
</dbReference>
<evidence type="ECO:0000313" key="2">
    <source>
        <dbReference type="EMBL" id="STY96730.1"/>
    </source>
</evidence>
<name>A0A378Q7F6_FAUOS</name>
<dbReference type="KEGG" id="mos:AXE82_04850"/>
<dbReference type="GeneID" id="35779551"/>
<dbReference type="AlphaFoldDB" id="A0A378Q7F6"/>
<feature type="domain" description="Cas5fv helical" evidence="1">
    <location>
        <begin position="202"/>
        <end position="309"/>
    </location>
</feature>
<dbReference type="CDD" id="cd21143">
    <property type="entry name" value="Cas5fv"/>
    <property type="match status" value="1"/>
</dbReference>
<organism evidence="2 3">
    <name type="scientific">Faucicola osloensis</name>
    <name type="common">Moraxella osloensis</name>
    <dbReference type="NCBI Taxonomy" id="34062"/>
    <lineage>
        <taxon>Bacteria</taxon>
        <taxon>Pseudomonadati</taxon>
        <taxon>Pseudomonadota</taxon>
        <taxon>Gammaproteobacteria</taxon>
        <taxon>Moraxellales</taxon>
        <taxon>Moraxellaceae</taxon>
        <taxon>Faucicola</taxon>
    </lineage>
</organism>
<sequence length="366" mass="42494">MKIIIDYESSWQNSFLTGSNDEPVKKREFKASSKSKEAEDVKPISHNTILGVLSRLIGDQRKLYQAKNSEKFYFKDMDISFTETKNPEKWIEKAFLINKSENRPPQSSFIGVLDQDELLFFSDYSATLWSVLDLNFEELMDFIINPSFKKIENEVSVTHILNRVQFDLQPMDSILFFQDKINFVKDKVIQEHAKETPSEKRIQSLNEEISRLEDSARDKDVIKFEKKLKTCISILEDLFPEESYVEKNNSIYPIRLYSASLYIMVKEFERKGVDISKYISKSGTIKGFSKRNFNGVRDFLNPLMGNRKKTTHTPYNLTKANGQLEITLDINIEQAKELKQMIDNAGVSSFYLGKKGLAYVSDIRLR</sequence>
<feature type="domain" description="Cas5fv helical" evidence="1">
    <location>
        <begin position="106"/>
        <end position="163"/>
    </location>
</feature>
<dbReference type="Pfam" id="PF20158">
    <property type="entry name" value="Cas5fv_helical"/>
    <property type="match status" value="2"/>
</dbReference>
<accession>A0A378Q7F6</accession>
<dbReference type="Proteomes" id="UP000255230">
    <property type="component" value="Unassembled WGS sequence"/>
</dbReference>